<protein>
    <submittedName>
        <fullName evidence="2">Uncharacterized protein</fullName>
    </submittedName>
</protein>
<keyword evidence="1" id="KW-0472">Membrane</keyword>
<keyword evidence="1" id="KW-1133">Transmembrane helix</keyword>
<feature type="transmembrane region" description="Helical" evidence="1">
    <location>
        <begin position="37"/>
        <end position="57"/>
    </location>
</feature>
<dbReference type="AlphaFoldDB" id="A0A6M2DC90"/>
<evidence type="ECO:0000313" key="2">
    <source>
        <dbReference type="EMBL" id="NOV43280.1"/>
    </source>
</evidence>
<proteinExistence type="predicted"/>
<accession>A0A6M2DC90</accession>
<reference evidence="2" key="1">
    <citation type="submission" date="2019-09" db="EMBL/GenBank/DDBJ databases">
        <title>Organ-specific transcriptomic study of the physiology of the cattle tick, Rhipicephalus microplus.</title>
        <authorList>
            <person name="Tirloni L."/>
            <person name="Braz G."/>
            <person name="Gandara A.C.P."/>
            <person name="Sabadin G.A."/>
            <person name="da Silva R.M."/>
            <person name="Guizzo M.G."/>
            <person name="Machado J.A."/>
            <person name="Costa E.P."/>
            <person name="Gomes H.F."/>
            <person name="Moraes J."/>
            <person name="Mota M.B.S."/>
            <person name="Mesquita R.D."/>
            <person name="Alvarenga P.H."/>
            <person name="Alves F."/>
            <person name="Seixas A."/>
            <person name="da Fonseca R.N."/>
            <person name="Fogaca A."/>
            <person name="Logullo C."/>
            <person name="Tanaka A."/>
            <person name="Daffre S."/>
            <person name="Termignoni C."/>
            <person name="Vaz I.S.Jr."/>
            <person name="Oliveira P.L."/>
            <person name="Ribeiro J.M."/>
        </authorList>
    </citation>
    <scope>NUCLEOTIDE SEQUENCE</scope>
    <source>
        <strain evidence="2">Porto Alegre</strain>
    </source>
</reference>
<organism evidence="2">
    <name type="scientific">Rhipicephalus microplus</name>
    <name type="common">Cattle tick</name>
    <name type="synonym">Boophilus microplus</name>
    <dbReference type="NCBI Taxonomy" id="6941"/>
    <lineage>
        <taxon>Eukaryota</taxon>
        <taxon>Metazoa</taxon>
        <taxon>Ecdysozoa</taxon>
        <taxon>Arthropoda</taxon>
        <taxon>Chelicerata</taxon>
        <taxon>Arachnida</taxon>
        <taxon>Acari</taxon>
        <taxon>Parasitiformes</taxon>
        <taxon>Ixodida</taxon>
        <taxon>Ixodoidea</taxon>
        <taxon>Ixodidae</taxon>
        <taxon>Rhipicephalinae</taxon>
        <taxon>Rhipicephalus</taxon>
        <taxon>Boophilus</taxon>
    </lineage>
</organism>
<keyword evidence="1" id="KW-0812">Transmembrane</keyword>
<sequence length="79" mass="9213">MFTCCCSCSILFVFCLHLVHITRFGLAFTLYKECSIFYVRYMHFSMYVRAVLVAVFFTHISKVSSHSHGDHECIVDIFC</sequence>
<name>A0A6M2DC90_RHIMP</name>
<dbReference type="EMBL" id="GHWJ01010543">
    <property type="protein sequence ID" value="NOV43280.1"/>
    <property type="molecule type" value="Transcribed_RNA"/>
</dbReference>
<evidence type="ECO:0000256" key="1">
    <source>
        <dbReference type="SAM" id="Phobius"/>
    </source>
</evidence>